<dbReference type="CDD" id="cd10322">
    <property type="entry name" value="SLC5sbd"/>
    <property type="match status" value="1"/>
</dbReference>
<feature type="transmembrane region" description="Helical" evidence="17">
    <location>
        <begin position="37"/>
        <end position="56"/>
    </location>
</feature>
<evidence type="ECO:0000256" key="17">
    <source>
        <dbReference type="SAM" id="Phobius"/>
    </source>
</evidence>
<accession>A0A1H6VPT1</accession>
<dbReference type="Pfam" id="PF00512">
    <property type="entry name" value="HisKA"/>
    <property type="match status" value="1"/>
</dbReference>
<dbReference type="InterPro" id="IPR001734">
    <property type="entry name" value="Na/solute_symporter"/>
</dbReference>
<keyword evidence="14" id="KW-0902">Two-component regulatory system</keyword>
<feature type="transmembrane region" description="Helical" evidence="17">
    <location>
        <begin position="337"/>
        <end position="370"/>
    </location>
</feature>
<evidence type="ECO:0000256" key="12">
    <source>
        <dbReference type="ARBA" id="ARBA00022840"/>
    </source>
</evidence>
<evidence type="ECO:0000259" key="18">
    <source>
        <dbReference type="PROSITE" id="PS50109"/>
    </source>
</evidence>
<keyword evidence="6" id="KW-1003">Cell membrane</keyword>
<dbReference type="InterPro" id="IPR004358">
    <property type="entry name" value="Sig_transdc_His_kin-like_C"/>
</dbReference>
<keyword evidence="11" id="KW-0418">Kinase</keyword>
<sequence length="925" mass="99798">MQLGGLILLTSCAYLGILFAIAYWGDKRADAGRSIIANPYIYALSMAVYATSWTFYGSVGRAAASGVGFLPIYLGPTLMAALFWLVLRKMIRISKANRITSIADFIAARYGKSALLGGLVTLIAVIGVIPYIALQLKAVSSSFLILWQYPEILMPNQGQALGPLQDTALYVALLLALFTIVFGTRHLDATERHEGMVAAIAFESLVKLLAFLAVGIFVTFGLYHGFADLFAQAARLPDIDRLLTLGGPAGTYGSWASLIFLSMLSILFLPRQFQISVVENVNENHLAKAIWLFPLYLLAINVFVLPITFAGLMQFPAGTVDADAFVLTLPMAHSQEALALLVFVGGLSAATGMVIVETIALSTMICNDLVMPLLLRWKAFGLAQRHDLSGLLLGIRRGAILLLMLLGYLYYRAAGEAYALVSIGLVSFAAVAQFAPAMLGGMYWKQGTRAGALSGLSLGFLLWAYTLLLPAFAKSGWLPLSFIEQGPLAIAWLKPLALFGLTGLDEIGHSLFWSLLGNLGAYVGVSLFGRQSSREHAQALLFVDAFKVAGRGSSLWRGSASVSEVIALVGRFLGPARAAEAFAGYAAQLGLASSAELVPDADLVHFAEQQLAGAIGTASARVMLASVVQEEPLGMDEVLGILDEASQVLAYSRRLEQQSHELEAATGELRAANARLQELDRLKDDFISTVTHELRTPLTSIRAFSEILNDNPELEPAQRARFIAIIVKESERLTRMINQVLDLAKLESGRAEWHSAALDLTEVIEDAVATTSQLLQEQGVQLSLDLPAQVPPVLADRDRLLQVLLNLISNAAKFCARQAGRIDIAVQVLPEALQVAVRDNGDGIDLADQQTIFEKFRQVGDNLTEKPQGTGLGLPISRQIIEHFGGRLWVQSARGQGATFSFTLPLGAPTPAAERFSGRETENRA</sequence>
<dbReference type="InterPro" id="IPR038377">
    <property type="entry name" value="Na/Glc_symporter_sf"/>
</dbReference>
<keyword evidence="13 17" id="KW-1133">Transmembrane helix</keyword>
<feature type="transmembrane region" description="Helical" evidence="17">
    <location>
        <begin position="205"/>
        <end position="226"/>
    </location>
</feature>
<dbReference type="STRING" id="915471.SAMN05216201_10415"/>
<keyword evidence="12" id="KW-0067">ATP-binding</keyword>
<evidence type="ECO:0000256" key="11">
    <source>
        <dbReference type="ARBA" id="ARBA00022777"/>
    </source>
</evidence>
<gene>
    <name evidence="19" type="ORF">SAMN05216201_10415</name>
</gene>
<dbReference type="PROSITE" id="PS50109">
    <property type="entry name" value="HIS_KIN"/>
    <property type="match status" value="1"/>
</dbReference>
<evidence type="ECO:0000256" key="15">
    <source>
        <dbReference type="ARBA" id="ARBA00023136"/>
    </source>
</evidence>
<evidence type="ECO:0000313" key="20">
    <source>
        <dbReference type="Proteomes" id="UP000242930"/>
    </source>
</evidence>
<dbReference type="SUPFAM" id="SSF55874">
    <property type="entry name" value="ATPase domain of HSP90 chaperone/DNA topoisomerase II/histidine kinase"/>
    <property type="match status" value="1"/>
</dbReference>
<keyword evidence="15 17" id="KW-0472">Membrane</keyword>
<dbReference type="PANTHER" id="PTHR43711:SF30">
    <property type="entry name" value="HISTIDINE KINASE"/>
    <property type="match status" value="1"/>
</dbReference>
<keyword evidence="9 17" id="KW-0812">Transmembrane</keyword>
<dbReference type="Pfam" id="PF02518">
    <property type="entry name" value="HATPase_c"/>
    <property type="match status" value="1"/>
</dbReference>
<feature type="transmembrane region" description="Helical" evidence="17">
    <location>
        <begin position="417"/>
        <end position="439"/>
    </location>
</feature>
<keyword evidence="16" id="KW-0175">Coiled coil</keyword>
<evidence type="ECO:0000256" key="9">
    <source>
        <dbReference type="ARBA" id="ARBA00022692"/>
    </source>
</evidence>
<feature type="transmembrane region" description="Helical" evidence="17">
    <location>
        <begin position="167"/>
        <end position="184"/>
    </location>
</feature>
<dbReference type="Gene3D" id="1.10.287.130">
    <property type="match status" value="1"/>
</dbReference>
<feature type="transmembrane region" description="Helical" evidence="17">
    <location>
        <begin position="252"/>
        <end position="269"/>
    </location>
</feature>
<keyword evidence="7" id="KW-0597">Phosphoprotein</keyword>
<dbReference type="CDD" id="cd00082">
    <property type="entry name" value="HisKA"/>
    <property type="match status" value="1"/>
</dbReference>
<feature type="transmembrane region" description="Helical" evidence="17">
    <location>
        <begin position="6"/>
        <end position="25"/>
    </location>
</feature>
<dbReference type="SMART" id="SM00387">
    <property type="entry name" value="HATPase_c"/>
    <property type="match status" value="1"/>
</dbReference>
<dbReference type="Proteomes" id="UP000242930">
    <property type="component" value="Unassembled WGS sequence"/>
</dbReference>
<keyword evidence="10" id="KW-0547">Nucleotide-binding</keyword>
<evidence type="ECO:0000256" key="2">
    <source>
        <dbReference type="ARBA" id="ARBA00004236"/>
    </source>
</evidence>
<evidence type="ECO:0000256" key="1">
    <source>
        <dbReference type="ARBA" id="ARBA00000085"/>
    </source>
</evidence>
<dbReference type="InterPro" id="IPR003661">
    <property type="entry name" value="HisK_dim/P_dom"/>
</dbReference>
<dbReference type="PROSITE" id="PS50283">
    <property type="entry name" value="NA_SOLUT_SYMP_3"/>
    <property type="match status" value="1"/>
</dbReference>
<evidence type="ECO:0000256" key="10">
    <source>
        <dbReference type="ARBA" id="ARBA00022741"/>
    </source>
</evidence>
<dbReference type="GO" id="GO:0005524">
    <property type="term" value="F:ATP binding"/>
    <property type="evidence" value="ECO:0007669"/>
    <property type="project" value="UniProtKB-KW"/>
</dbReference>
<evidence type="ECO:0000256" key="13">
    <source>
        <dbReference type="ARBA" id="ARBA00022989"/>
    </source>
</evidence>
<feature type="transmembrane region" description="Helical" evidence="17">
    <location>
        <begin position="451"/>
        <end position="473"/>
    </location>
</feature>
<dbReference type="OrthoDB" id="9764438at2"/>
<evidence type="ECO:0000256" key="8">
    <source>
        <dbReference type="ARBA" id="ARBA00022679"/>
    </source>
</evidence>
<evidence type="ECO:0000313" key="19">
    <source>
        <dbReference type="EMBL" id="SEJ02252.1"/>
    </source>
</evidence>
<evidence type="ECO:0000256" key="7">
    <source>
        <dbReference type="ARBA" id="ARBA00022553"/>
    </source>
</evidence>
<dbReference type="InterPro" id="IPR036890">
    <property type="entry name" value="HATPase_C_sf"/>
</dbReference>
<dbReference type="FunFam" id="3.30.565.10:FF:000023">
    <property type="entry name" value="PAS domain-containing sensor histidine kinase"/>
    <property type="match status" value="1"/>
</dbReference>
<dbReference type="EMBL" id="FNZE01000004">
    <property type="protein sequence ID" value="SEJ02252.1"/>
    <property type="molecule type" value="Genomic_DNA"/>
</dbReference>
<proteinExistence type="inferred from homology"/>
<reference evidence="20" key="1">
    <citation type="submission" date="2016-10" db="EMBL/GenBank/DDBJ databases">
        <authorList>
            <person name="Varghese N."/>
            <person name="Submissions S."/>
        </authorList>
    </citation>
    <scope>NUCLEOTIDE SEQUENCE [LARGE SCALE GENOMIC DNA]</scope>
    <source>
        <strain evidence="20">LMG 25967</strain>
    </source>
</reference>
<protein>
    <recommendedName>
        <fullName evidence="5">histidine kinase</fullName>
        <ecNumber evidence="5">2.7.13.3</ecNumber>
    </recommendedName>
</protein>
<dbReference type="InterPro" id="IPR036097">
    <property type="entry name" value="HisK_dim/P_sf"/>
</dbReference>
<dbReference type="Gene3D" id="3.30.565.10">
    <property type="entry name" value="Histidine kinase-like ATPase, C-terminal domain"/>
    <property type="match status" value="1"/>
</dbReference>
<dbReference type="FunFam" id="1.10.287.130:FF:000001">
    <property type="entry name" value="Two-component sensor histidine kinase"/>
    <property type="match status" value="1"/>
</dbReference>
<name>A0A1H6VPT1_9PSED</name>
<feature type="coiled-coil region" evidence="16">
    <location>
        <begin position="655"/>
        <end position="682"/>
    </location>
</feature>
<evidence type="ECO:0000256" key="14">
    <source>
        <dbReference type="ARBA" id="ARBA00023012"/>
    </source>
</evidence>
<evidence type="ECO:0000256" key="6">
    <source>
        <dbReference type="ARBA" id="ARBA00022475"/>
    </source>
</evidence>
<feature type="domain" description="Histidine kinase" evidence="18">
    <location>
        <begin position="689"/>
        <end position="908"/>
    </location>
</feature>
<feature type="transmembrane region" description="Helical" evidence="17">
    <location>
        <begin position="290"/>
        <end position="317"/>
    </location>
</feature>
<dbReference type="RefSeq" id="WP_090308352.1">
    <property type="nucleotide sequence ID" value="NZ_FNZE01000004.1"/>
</dbReference>
<evidence type="ECO:0000256" key="3">
    <source>
        <dbReference type="ARBA" id="ARBA00004314"/>
    </source>
</evidence>
<organism evidence="19 20">
    <name type="scientific">Pseudomonas linyingensis</name>
    <dbReference type="NCBI Taxonomy" id="915471"/>
    <lineage>
        <taxon>Bacteria</taxon>
        <taxon>Pseudomonadati</taxon>
        <taxon>Pseudomonadota</taxon>
        <taxon>Gammaproteobacteria</taxon>
        <taxon>Pseudomonadales</taxon>
        <taxon>Pseudomonadaceae</taxon>
        <taxon>Pseudomonas</taxon>
    </lineage>
</organism>
<keyword evidence="20" id="KW-1185">Reference proteome</keyword>
<feature type="transmembrane region" description="Helical" evidence="17">
    <location>
        <begin position="391"/>
        <end position="411"/>
    </location>
</feature>
<dbReference type="InterPro" id="IPR005467">
    <property type="entry name" value="His_kinase_dom"/>
</dbReference>
<comment type="similarity">
    <text evidence="4">Belongs to the sodium:solute symporter (SSF) (TC 2.A.21) family.</text>
</comment>
<dbReference type="InterPro" id="IPR003594">
    <property type="entry name" value="HATPase_dom"/>
</dbReference>
<dbReference type="GO" id="GO:0045121">
    <property type="term" value="C:membrane raft"/>
    <property type="evidence" value="ECO:0007669"/>
    <property type="project" value="UniProtKB-SubCell"/>
</dbReference>
<evidence type="ECO:0000256" key="5">
    <source>
        <dbReference type="ARBA" id="ARBA00012438"/>
    </source>
</evidence>
<dbReference type="CDD" id="cd16922">
    <property type="entry name" value="HATPase_EvgS-ArcB-TorS-like"/>
    <property type="match status" value="1"/>
</dbReference>
<comment type="catalytic activity">
    <reaction evidence="1">
        <text>ATP + protein L-histidine = ADP + protein N-phospho-L-histidine.</text>
        <dbReference type="EC" id="2.7.13.3"/>
    </reaction>
</comment>
<dbReference type="GO" id="GO:0000155">
    <property type="term" value="F:phosphorelay sensor kinase activity"/>
    <property type="evidence" value="ECO:0007669"/>
    <property type="project" value="InterPro"/>
</dbReference>
<dbReference type="PANTHER" id="PTHR43711">
    <property type="entry name" value="TWO-COMPONENT HISTIDINE KINASE"/>
    <property type="match status" value="1"/>
</dbReference>
<comment type="subcellular location">
    <subcellularLocation>
        <location evidence="2">Cell membrane</location>
    </subcellularLocation>
    <subcellularLocation>
        <location evidence="3">Membrane raft</location>
        <topology evidence="3">Multi-pass membrane protein</topology>
    </subcellularLocation>
</comment>
<dbReference type="GO" id="GO:0005886">
    <property type="term" value="C:plasma membrane"/>
    <property type="evidence" value="ECO:0007669"/>
    <property type="project" value="UniProtKB-SubCell"/>
</dbReference>
<dbReference type="InterPro" id="IPR050736">
    <property type="entry name" value="Sensor_HK_Regulatory"/>
</dbReference>
<evidence type="ECO:0000256" key="16">
    <source>
        <dbReference type="SAM" id="Coils"/>
    </source>
</evidence>
<keyword evidence="8" id="KW-0808">Transferase</keyword>
<dbReference type="EC" id="2.7.13.3" evidence="5"/>
<dbReference type="SMART" id="SM00388">
    <property type="entry name" value="HisKA"/>
    <property type="match status" value="1"/>
</dbReference>
<evidence type="ECO:0000256" key="4">
    <source>
        <dbReference type="ARBA" id="ARBA00006434"/>
    </source>
</evidence>
<dbReference type="SUPFAM" id="SSF47384">
    <property type="entry name" value="Homodimeric domain of signal transducing histidine kinase"/>
    <property type="match status" value="1"/>
</dbReference>
<dbReference type="GO" id="GO:0022857">
    <property type="term" value="F:transmembrane transporter activity"/>
    <property type="evidence" value="ECO:0007669"/>
    <property type="project" value="InterPro"/>
</dbReference>
<dbReference type="Gene3D" id="1.20.1730.10">
    <property type="entry name" value="Sodium/glucose cotransporter"/>
    <property type="match status" value="1"/>
</dbReference>
<dbReference type="AlphaFoldDB" id="A0A1H6VPT1"/>
<dbReference type="PRINTS" id="PR00344">
    <property type="entry name" value="BCTRLSENSOR"/>
</dbReference>
<feature type="transmembrane region" description="Helical" evidence="17">
    <location>
        <begin position="62"/>
        <end position="87"/>
    </location>
</feature>
<feature type="transmembrane region" description="Helical" evidence="17">
    <location>
        <begin position="114"/>
        <end position="134"/>
    </location>
</feature>